<keyword evidence="3" id="KW-0804">Transcription</keyword>
<evidence type="ECO:0000259" key="4">
    <source>
        <dbReference type="PROSITE" id="PS01124"/>
    </source>
</evidence>
<dbReference type="AlphaFoldDB" id="A0A3T1CYZ0"/>
<dbReference type="GO" id="GO:0003700">
    <property type="term" value="F:DNA-binding transcription factor activity"/>
    <property type="evidence" value="ECO:0007669"/>
    <property type="project" value="InterPro"/>
</dbReference>
<dbReference type="SMART" id="SM00342">
    <property type="entry name" value="HTH_ARAC"/>
    <property type="match status" value="1"/>
</dbReference>
<evidence type="ECO:0000313" key="6">
    <source>
        <dbReference type="Proteomes" id="UP000289856"/>
    </source>
</evidence>
<dbReference type="Proteomes" id="UP000289856">
    <property type="component" value="Chromosome"/>
</dbReference>
<organism evidence="5 6">
    <name type="scientific">Cohnella abietis</name>
    <dbReference type="NCBI Taxonomy" id="2507935"/>
    <lineage>
        <taxon>Bacteria</taxon>
        <taxon>Bacillati</taxon>
        <taxon>Bacillota</taxon>
        <taxon>Bacilli</taxon>
        <taxon>Bacillales</taxon>
        <taxon>Paenibacillaceae</taxon>
        <taxon>Cohnella</taxon>
    </lineage>
</organism>
<dbReference type="KEGG" id="cohn:KCTCHS21_04550"/>
<dbReference type="GO" id="GO:0043565">
    <property type="term" value="F:sequence-specific DNA binding"/>
    <property type="evidence" value="ECO:0007669"/>
    <property type="project" value="InterPro"/>
</dbReference>
<dbReference type="Gene3D" id="1.10.10.60">
    <property type="entry name" value="Homeodomain-like"/>
    <property type="match status" value="1"/>
</dbReference>
<reference evidence="5 6" key="1">
    <citation type="submission" date="2019-01" db="EMBL/GenBank/DDBJ databases">
        <title>Complete genome sequence of Cohnella hallensis HS21 isolated from Korean fir (Abies koreana) rhizospheric soil.</title>
        <authorList>
            <person name="Jiang L."/>
            <person name="Kang S.W."/>
            <person name="Kim S."/>
            <person name="Jung J."/>
            <person name="Kim C.Y."/>
            <person name="Kim D.H."/>
            <person name="Kim S.W."/>
            <person name="Lee J."/>
        </authorList>
    </citation>
    <scope>NUCLEOTIDE SEQUENCE [LARGE SCALE GENOMIC DNA]</scope>
    <source>
        <strain evidence="5 6">HS21</strain>
    </source>
</reference>
<dbReference type="Pfam" id="PF20240">
    <property type="entry name" value="DUF6597"/>
    <property type="match status" value="1"/>
</dbReference>
<dbReference type="InterPro" id="IPR046532">
    <property type="entry name" value="DUF6597"/>
</dbReference>
<dbReference type="InterPro" id="IPR050204">
    <property type="entry name" value="AraC_XylS_family_regulators"/>
</dbReference>
<evidence type="ECO:0000256" key="3">
    <source>
        <dbReference type="ARBA" id="ARBA00023163"/>
    </source>
</evidence>
<dbReference type="InterPro" id="IPR018060">
    <property type="entry name" value="HTH_AraC"/>
</dbReference>
<proteinExistence type="predicted"/>
<keyword evidence="6" id="KW-1185">Reference proteome</keyword>
<dbReference type="InterPro" id="IPR009057">
    <property type="entry name" value="Homeodomain-like_sf"/>
</dbReference>
<dbReference type="EMBL" id="AP019400">
    <property type="protein sequence ID" value="BBI31056.1"/>
    <property type="molecule type" value="Genomic_DNA"/>
</dbReference>
<accession>A0A3T1CYZ0</accession>
<dbReference type="SUPFAM" id="SSF46689">
    <property type="entry name" value="Homeodomain-like"/>
    <property type="match status" value="1"/>
</dbReference>
<name>A0A3T1CYZ0_9BACL</name>
<sequence>MLPCDELKPFVACYWSLKSRTTLLEKVPHRVLPDGCVDIIFNFVTGETYFVGIMNNAGVIPLQGDVNTIGIRFLPNSVPILLRGEAEFLANNMLKLDEVLGRKLALNDNVYESGNSIEAIVQFVEAALISLFRQAAPDHKWNSILNLITDKNGLITISELADYFTVSERHMTRRFQSLIGVSTKEFLSIIRFQSVLHNIKQTQVPINWSAISLQGGYYDQSHFINEFKKRYGLTPGSIFTG</sequence>
<feature type="domain" description="HTH araC/xylS-type" evidence="4">
    <location>
        <begin position="142"/>
        <end position="241"/>
    </location>
</feature>
<dbReference type="RefSeq" id="WP_145988916.1">
    <property type="nucleotide sequence ID" value="NZ_AP019400.1"/>
</dbReference>
<keyword evidence="2" id="KW-0238">DNA-binding</keyword>
<protein>
    <submittedName>
        <fullName evidence="5">Transcriptional regulator</fullName>
    </submittedName>
</protein>
<evidence type="ECO:0000256" key="2">
    <source>
        <dbReference type="ARBA" id="ARBA00023125"/>
    </source>
</evidence>
<dbReference type="PROSITE" id="PS01124">
    <property type="entry name" value="HTH_ARAC_FAMILY_2"/>
    <property type="match status" value="1"/>
</dbReference>
<dbReference type="PANTHER" id="PTHR46796:SF13">
    <property type="entry name" value="HTH-TYPE TRANSCRIPTIONAL ACTIVATOR RHAS"/>
    <property type="match status" value="1"/>
</dbReference>
<dbReference type="Pfam" id="PF12833">
    <property type="entry name" value="HTH_18"/>
    <property type="match status" value="1"/>
</dbReference>
<dbReference type="PANTHER" id="PTHR46796">
    <property type="entry name" value="HTH-TYPE TRANSCRIPTIONAL ACTIVATOR RHAS-RELATED"/>
    <property type="match status" value="1"/>
</dbReference>
<keyword evidence="1" id="KW-0805">Transcription regulation</keyword>
<evidence type="ECO:0000256" key="1">
    <source>
        <dbReference type="ARBA" id="ARBA00023015"/>
    </source>
</evidence>
<evidence type="ECO:0000313" key="5">
    <source>
        <dbReference type="EMBL" id="BBI31056.1"/>
    </source>
</evidence>
<gene>
    <name evidence="5" type="ORF">KCTCHS21_04550</name>
</gene>